<comment type="caution">
    <text evidence="1">The sequence shown here is derived from an EMBL/GenBank/DDBJ whole genome shotgun (WGS) entry which is preliminary data.</text>
</comment>
<name>A0A7J8TVZ3_9ROSI</name>
<evidence type="ECO:0000313" key="1">
    <source>
        <dbReference type="EMBL" id="MBA0642387.1"/>
    </source>
</evidence>
<proteinExistence type="predicted"/>
<keyword evidence="2" id="KW-1185">Reference proteome</keyword>
<accession>A0A7J8TVZ3</accession>
<gene>
    <name evidence="1" type="ORF">Goklo_026778</name>
</gene>
<dbReference type="OrthoDB" id="10599002at2759"/>
<organism evidence="1 2">
    <name type="scientific">Gossypium klotzschianum</name>
    <dbReference type="NCBI Taxonomy" id="34286"/>
    <lineage>
        <taxon>Eukaryota</taxon>
        <taxon>Viridiplantae</taxon>
        <taxon>Streptophyta</taxon>
        <taxon>Embryophyta</taxon>
        <taxon>Tracheophyta</taxon>
        <taxon>Spermatophyta</taxon>
        <taxon>Magnoliopsida</taxon>
        <taxon>eudicotyledons</taxon>
        <taxon>Gunneridae</taxon>
        <taxon>Pentapetalae</taxon>
        <taxon>rosids</taxon>
        <taxon>malvids</taxon>
        <taxon>Malvales</taxon>
        <taxon>Malvaceae</taxon>
        <taxon>Malvoideae</taxon>
        <taxon>Gossypium</taxon>
    </lineage>
</organism>
<reference evidence="1 2" key="1">
    <citation type="journal article" date="2019" name="Genome Biol. Evol.">
        <title>Insights into the evolution of the New World diploid cottons (Gossypium, subgenus Houzingenia) based on genome sequencing.</title>
        <authorList>
            <person name="Grover C.E."/>
            <person name="Arick M.A. 2nd"/>
            <person name="Thrash A."/>
            <person name="Conover J.L."/>
            <person name="Sanders W.S."/>
            <person name="Peterson D.G."/>
            <person name="Frelichowski J.E."/>
            <person name="Scheffler J.A."/>
            <person name="Scheffler B.E."/>
            <person name="Wendel J.F."/>
        </authorList>
    </citation>
    <scope>NUCLEOTIDE SEQUENCE [LARGE SCALE GENOMIC DNA]</scope>
    <source>
        <strain evidence="1">57</strain>
        <tissue evidence="1">Leaf</tissue>
    </source>
</reference>
<dbReference type="Proteomes" id="UP000593573">
    <property type="component" value="Unassembled WGS sequence"/>
</dbReference>
<sequence>MICWIDGDGSQIALEIILSVADTYQLFATAAKHIQLSIITTWTLWTSRNKLIHEGIYLPTQSILITILGYLQELDSLLFPREDIVTVGLSLWKNLVDPWARAQLVSGKKTYHVPYRQKLSHLCEPSDLPEILASIGLRLRVTRRLYCGFIVDRRLWAVSDCGLALPDMRAQL</sequence>
<feature type="non-terminal residue" evidence="1">
    <location>
        <position position="172"/>
    </location>
</feature>
<evidence type="ECO:0000313" key="2">
    <source>
        <dbReference type="Proteomes" id="UP000593573"/>
    </source>
</evidence>
<protein>
    <submittedName>
        <fullName evidence="1">Uncharacterized protein</fullName>
    </submittedName>
</protein>
<dbReference type="AlphaFoldDB" id="A0A7J8TVZ3"/>
<dbReference type="EMBL" id="JABFAB010000002">
    <property type="protein sequence ID" value="MBA0642387.1"/>
    <property type="molecule type" value="Genomic_DNA"/>
</dbReference>